<reference evidence="2 3" key="1">
    <citation type="submission" date="2024-02" db="EMBL/GenBank/DDBJ databases">
        <authorList>
            <consortium name="ELIXIR-Norway"/>
            <consortium name="Elixir Norway"/>
        </authorList>
    </citation>
    <scope>NUCLEOTIDE SEQUENCE [LARGE SCALE GENOMIC DNA]</scope>
</reference>
<name>A0ABP0WLH7_9BRYO</name>
<feature type="compositionally biased region" description="Basic and acidic residues" evidence="1">
    <location>
        <begin position="1"/>
        <end position="18"/>
    </location>
</feature>
<evidence type="ECO:0000313" key="2">
    <source>
        <dbReference type="EMBL" id="CAK9267725.1"/>
    </source>
</evidence>
<keyword evidence="3" id="KW-1185">Reference proteome</keyword>
<organism evidence="2 3">
    <name type="scientific">Sphagnum jensenii</name>
    <dbReference type="NCBI Taxonomy" id="128206"/>
    <lineage>
        <taxon>Eukaryota</taxon>
        <taxon>Viridiplantae</taxon>
        <taxon>Streptophyta</taxon>
        <taxon>Embryophyta</taxon>
        <taxon>Bryophyta</taxon>
        <taxon>Sphagnophytina</taxon>
        <taxon>Sphagnopsida</taxon>
        <taxon>Sphagnales</taxon>
        <taxon>Sphagnaceae</taxon>
        <taxon>Sphagnum</taxon>
    </lineage>
</organism>
<gene>
    <name evidence="2" type="ORF">CSSPJE1EN1_LOCUS13203</name>
</gene>
<accession>A0ABP0WLH7</accession>
<dbReference type="Proteomes" id="UP001497444">
    <property type="component" value="Chromosome 2"/>
</dbReference>
<dbReference type="EMBL" id="OZ020097">
    <property type="protein sequence ID" value="CAK9267725.1"/>
    <property type="molecule type" value="Genomic_DNA"/>
</dbReference>
<proteinExistence type="predicted"/>
<sequence>MADDEVRGGHNDSRREKQAPGNDVWSLSSQSASLQKLRFRLAAMHLQHRFLRLERNRVRRRSRSGGRKDFLENRCCELEAIAQR</sequence>
<evidence type="ECO:0000256" key="1">
    <source>
        <dbReference type="SAM" id="MobiDB-lite"/>
    </source>
</evidence>
<protein>
    <submittedName>
        <fullName evidence="2">Uncharacterized protein</fullName>
    </submittedName>
</protein>
<feature type="region of interest" description="Disordered" evidence="1">
    <location>
        <begin position="1"/>
        <end position="27"/>
    </location>
</feature>
<evidence type="ECO:0000313" key="3">
    <source>
        <dbReference type="Proteomes" id="UP001497444"/>
    </source>
</evidence>